<comment type="caution">
    <text evidence="2">The sequence shown here is derived from an EMBL/GenBank/DDBJ whole genome shotgun (WGS) entry which is preliminary data.</text>
</comment>
<dbReference type="EMBL" id="JACHND010000001">
    <property type="protein sequence ID" value="MBB4700072.1"/>
    <property type="molecule type" value="Genomic_DNA"/>
</dbReference>
<name>A0A7W7G8A7_9ACTN</name>
<feature type="coiled-coil region" evidence="1">
    <location>
        <begin position="39"/>
        <end position="108"/>
    </location>
</feature>
<proteinExistence type="predicted"/>
<accession>A0A7W7G8A7</accession>
<protein>
    <submittedName>
        <fullName evidence="2">Mg2+ and Co2+ transporter CorA</fullName>
    </submittedName>
</protein>
<keyword evidence="3" id="KW-1185">Reference proteome</keyword>
<evidence type="ECO:0000313" key="3">
    <source>
        <dbReference type="Proteomes" id="UP000542210"/>
    </source>
</evidence>
<reference evidence="2 3" key="1">
    <citation type="submission" date="2020-08" db="EMBL/GenBank/DDBJ databases">
        <title>Sequencing the genomes of 1000 actinobacteria strains.</title>
        <authorList>
            <person name="Klenk H.-P."/>
        </authorList>
    </citation>
    <scope>NUCLEOTIDE SEQUENCE [LARGE SCALE GENOMIC DNA]</scope>
    <source>
        <strain evidence="2 3">DSM 45784</strain>
    </source>
</reference>
<evidence type="ECO:0000313" key="2">
    <source>
        <dbReference type="EMBL" id="MBB4700072.1"/>
    </source>
</evidence>
<sequence length="124" mass="13849">MSTEVVVAVIAGVSAVIGAGFSYRASTRANAVEEDKVDAAAYERAKAIYESALKTLEEQLERMRRRLDEVTDQLTREQDSSMAMRLQIRELQAQVSTFERTVSDLRLQLSKSGIEPLAHPKEHP</sequence>
<dbReference type="Proteomes" id="UP000542210">
    <property type="component" value="Unassembled WGS sequence"/>
</dbReference>
<organism evidence="2 3">
    <name type="scientific">Sphaerisporangium siamense</name>
    <dbReference type="NCBI Taxonomy" id="795645"/>
    <lineage>
        <taxon>Bacteria</taxon>
        <taxon>Bacillati</taxon>
        <taxon>Actinomycetota</taxon>
        <taxon>Actinomycetes</taxon>
        <taxon>Streptosporangiales</taxon>
        <taxon>Streptosporangiaceae</taxon>
        <taxon>Sphaerisporangium</taxon>
    </lineage>
</organism>
<dbReference type="AlphaFoldDB" id="A0A7W7G8A7"/>
<gene>
    <name evidence="2" type="ORF">BJ982_001616</name>
</gene>
<keyword evidence="1" id="KW-0175">Coiled coil</keyword>
<dbReference type="RefSeq" id="WP_184877953.1">
    <property type="nucleotide sequence ID" value="NZ_BOOV01000009.1"/>
</dbReference>
<evidence type="ECO:0000256" key="1">
    <source>
        <dbReference type="SAM" id="Coils"/>
    </source>
</evidence>